<evidence type="ECO:0000259" key="3">
    <source>
        <dbReference type="Pfam" id="PF02638"/>
    </source>
</evidence>
<reference evidence="4 5" key="1">
    <citation type="submission" date="2019-08" db="EMBL/GenBank/DDBJ databases">
        <title>Phlebobacter frassis gen. nov. sp. nov., a new member of family Sphingobacteriaceae isolated from sand fly rearing media.</title>
        <authorList>
            <person name="Kakumanu M.L."/>
            <person name="Marayati B.F."/>
            <person name="Wada-Katsumata A."/>
            <person name="Wasserberg G."/>
            <person name="Schal C."/>
            <person name="Apperson C.S."/>
            <person name="Ponnusamy L."/>
        </authorList>
    </citation>
    <scope>NUCLEOTIDE SEQUENCE [LARGE SCALE GENOMIC DNA]</scope>
    <source>
        <strain evidence="4 5">SSI9</strain>
    </source>
</reference>
<accession>A0A5D4HA43</accession>
<evidence type="ECO:0000313" key="5">
    <source>
        <dbReference type="Proteomes" id="UP000322362"/>
    </source>
</evidence>
<feature type="signal peptide" evidence="2">
    <location>
        <begin position="1"/>
        <end position="24"/>
    </location>
</feature>
<dbReference type="EMBL" id="VTAV01000003">
    <property type="protein sequence ID" value="TYR37063.1"/>
    <property type="molecule type" value="Genomic_DNA"/>
</dbReference>
<gene>
    <name evidence="4" type="ORF">FXV77_07780</name>
</gene>
<evidence type="ECO:0000256" key="1">
    <source>
        <dbReference type="ARBA" id="ARBA00022729"/>
    </source>
</evidence>
<organism evidence="4 5">
    <name type="scientific">Sphingobacterium phlebotomi</name>
    <dbReference type="NCBI Taxonomy" id="2605433"/>
    <lineage>
        <taxon>Bacteria</taxon>
        <taxon>Pseudomonadati</taxon>
        <taxon>Bacteroidota</taxon>
        <taxon>Sphingobacteriia</taxon>
        <taxon>Sphingobacteriales</taxon>
        <taxon>Sphingobacteriaceae</taxon>
        <taxon>Sphingobacterium</taxon>
    </lineage>
</organism>
<dbReference type="Pfam" id="PF02638">
    <property type="entry name" value="GHL10"/>
    <property type="match status" value="1"/>
</dbReference>
<keyword evidence="4" id="KW-0378">Hydrolase</keyword>
<dbReference type="PANTHER" id="PTHR43405:SF1">
    <property type="entry name" value="GLYCOSYL HYDROLASE DIGH"/>
    <property type="match status" value="1"/>
</dbReference>
<evidence type="ECO:0000256" key="2">
    <source>
        <dbReference type="SAM" id="SignalP"/>
    </source>
</evidence>
<protein>
    <submittedName>
        <fullName evidence="4">Family 10 glycosylhydrolase</fullName>
    </submittedName>
</protein>
<dbReference type="InterPro" id="IPR052177">
    <property type="entry name" value="Divisome_Glycosyl_Hydrolase"/>
</dbReference>
<dbReference type="AlphaFoldDB" id="A0A5D4HA43"/>
<feature type="domain" description="Glycosyl hydrolase-like 10" evidence="3">
    <location>
        <begin position="96"/>
        <end position="410"/>
    </location>
</feature>
<evidence type="ECO:0000313" key="4">
    <source>
        <dbReference type="EMBL" id="TYR37063.1"/>
    </source>
</evidence>
<dbReference type="SUPFAM" id="SSF51445">
    <property type="entry name" value="(Trans)glycosidases"/>
    <property type="match status" value="1"/>
</dbReference>
<dbReference type="Gene3D" id="3.20.20.80">
    <property type="entry name" value="Glycosidases"/>
    <property type="match status" value="1"/>
</dbReference>
<comment type="caution">
    <text evidence="4">The sequence shown here is derived from an EMBL/GenBank/DDBJ whole genome shotgun (WGS) entry which is preliminary data.</text>
</comment>
<dbReference type="InterPro" id="IPR017853">
    <property type="entry name" value="GH"/>
</dbReference>
<dbReference type="Proteomes" id="UP000322362">
    <property type="component" value="Unassembled WGS sequence"/>
</dbReference>
<dbReference type="PROSITE" id="PS51257">
    <property type="entry name" value="PROKAR_LIPOPROTEIN"/>
    <property type="match status" value="1"/>
</dbReference>
<feature type="chain" id="PRO_5023082606" evidence="2">
    <location>
        <begin position="25"/>
        <end position="556"/>
    </location>
</feature>
<keyword evidence="1 2" id="KW-0732">Signal</keyword>
<proteinExistence type="predicted"/>
<dbReference type="InterPro" id="IPR003790">
    <property type="entry name" value="GHL10"/>
</dbReference>
<dbReference type="PANTHER" id="PTHR43405">
    <property type="entry name" value="GLYCOSYL HYDROLASE DIGH"/>
    <property type="match status" value="1"/>
</dbReference>
<sequence>MKWRPIKNTAIVALILSTVLFSCASRKNKRAAKELKSPAVEIVVAESNEAKAAKKAEAAAVPVDAKPIPAAKPVVEEKKPVVEVPLRVDLPEIDREFRGAWVATVANINWPTKGNYSTEAQKREAIQLLDLLKENNFNAVIFQVRPSADALYDSPHEPWSYFLTGEIGKRPNPYYDPLTFWVEEAHKRGLELHVWLNPYRAHHSTGGAVTSESMVRKGSDMVVRLKNGMYWFDPANPKTQDHAARVVLDIVKRYDIDGVHFDDYFYPYASYNGGADFPDDASWNVYRKSGGTLARADWRRDNVNRFIERVYKEIKAEKNFVKFGLSPFGIWKPGYPSGVTGSSQYDELYADAKLWLNKGWIDYFAPQLYWPIDPPRQSFTSLLRWWESENTHKRHLWPGLNTVEVRAPNRPQEIVRQLEETRKLIPNSVGAIHWSIAGLTKSPGMVQAVKSGPYNRQALIPRSPWLGANPLLTPSLLLTEETSSIFAKWLHKQPNEVFQWVVYAQYGDIWEYEIVDGQQTEKSFPKVKNGKPLKTIAVKAIDRLSNESDYIAKKVL</sequence>
<dbReference type="GO" id="GO:0016787">
    <property type="term" value="F:hydrolase activity"/>
    <property type="evidence" value="ECO:0007669"/>
    <property type="project" value="UniProtKB-KW"/>
</dbReference>
<dbReference type="RefSeq" id="WP_148918649.1">
    <property type="nucleotide sequence ID" value="NZ_VTAV01000003.1"/>
</dbReference>
<keyword evidence="5" id="KW-1185">Reference proteome</keyword>
<name>A0A5D4HA43_9SPHI</name>